<dbReference type="EMBL" id="JAGIOJ010000001">
    <property type="protein sequence ID" value="MBP2400230.1"/>
    <property type="molecule type" value="Genomic_DNA"/>
</dbReference>
<accession>A0ABS4XV31</accession>
<evidence type="ECO:0000313" key="4">
    <source>
        <dbReference type="Proteomes" id="UP001195422"/>
    </source>
</evidence>
<dbReference type="Proteomes" id="UP001195422">
    <property type="component" value="Unassembled WGS sequence"/>
</dbReference>
<proteinExistence type="predicted"/>
<sequence>MLNFAELTTEDRIVLRYRLDAQTGAGQFLTDVLGTVQQVTDSAVVLQTRTGPVTVQRSAITHAKRVPPAPVRRGRAPRNPEA</sequence>
<evidence type="ECO:0000256" key="1">
    <source>
        <dbReference type="SAM" id="MobiDB-lite"/>
    </source>
</evidence>
<comment type="caution">
    <text evidence="3">The sequence shown here is derived from an EMBL/GenBank/DDBJ whole genome shotgun (WGS) entry which is preliminary data.</text>
</comment>
<organism evidence="3 4">
    <name type="scientific">Glutamicibacter protophormiae</name>
    <name type="common">Brevibacterium protophormiae</name>
    <dbReference type="NCBI Taxonomy" id="37930"/>
    <lineage>
        <taxon>Bacteria</taxon>
        <taxon>Bacillati</taxon>
        <taxon>Actinomycetota</taxon>
        <taxon>Actinomycetes</taxon>
        <taxon>Micrococcales</taxon>
        <taxon>Micrococcaceae</taxon>
        <taxon>Glutamicibacter</taxon>
    </lineage>
</organism>
<evidence type="ECO:0000259" key="2">
    <source>
        <dbReference type="Pfam" id="PF24551"/>
    </source>
</evidence>
<dbReference type="Pfam" id="PF24551">
    <property type="entry name" value="SH3_Rv0428c"/>
    <property type="match status" value="1"/>
</dbReference>
<keyword evidence="4" id="KW-1185">Reference proteome</keyword>
<dbReference type="RefSeq" id="WP_188946574.1">
    <property type="nucleotide sequence ID" value="NZ_BMPH01000001.1"/>
</dbReference>
<feature type="domain" description="Histone acetyltransferase Rv0428c-like SH3" evidence="2">
    <location>
        <begin position="12"/>
        <end position="61"/>
    </location>
</feature>
<feature type="region of interest" description="Disordered" evidence="1">
    <location>
        <begin position="60"/>
        <end position="82"/>
    </location>
</feature>
<reference evidence="3 4" key="1">
    <citation type="submission" date="2021-03" db="EMBL/GenBank/DDBJ databases">
        <title>Sequencing the genomes of 1000 actinobacteria strains.</title>
        <authorList>
            <person name="Klenk H.-P."/>
        </authorList>
    </citation>
    <scope>NUCLEOTIDE SEQUENCE [LARGE SCALE GENOMIC DNA]</scope>
    <source>
        <strain evidence="3 4">DSM 20168</strain>
    </source>
</reference>
<evidence type="ECO:0000313" key="3">
    <source>
        <dbReference type="EMBL" id="MBP2400230.1"/>
    </source>
</evidence>
<dbReference type="InterPro" id="IPR056934">
    <property type="entry name" value="SH3_Rv0428c"/>
</dbReference>
<protein>
    <recommendedName>
        <fullName evidence="2">Histone acetyltransferase Rv0428c-like SH3 domain-containing protein</fullName>
    </recommendedName>
</protein>
<name>A0ABS4XV31_GLUPR</name>
<gene>
    <name evidence="3" type="ORF">JOF39_003311</name>
</gene>